<sequence length="1015" mass="115857">MASNDESSGDDENNSFLNKGLILRTDDCDPCCNSFGGSPGRCSCTMSKVLNHNGQETISDVSPENTPTVLTNGQIKTDLTERNYLTSSASFSDSDTVNSRRSSDEVIGVEDPLDETKEIVETSDFLTNNTEEINDHISVTEVDQNFCIKEEEDEYKSVSENGCDQSCNIGAVNITIDTNNTSLNQETSKNSGLQINSNVNNNDIDILNDLNFTNSNKLPKNLCPTLDSDLDYSLLKGKQGIELLTAIEEQTNNFNQSEFRPKIEPSSNVELISCSPRNARTRSVETTTVPKRSAKRALSADADHKDVKLRRLDFDKVKPISTPIKSEHKSDDKSKSRRHDGAKKHDRRRSSSSRKKSVGTQTRSSHRESANPRLMTNGNYTYPPSDTSLKYRRFYHIETHSNGGAKILRMYDDELKQLRPEEQMELTEEFFTLAFKENSDGHAIFVIAVIHGSANFLPDILEYMAEKYPNLTVKNGLLNKSSDIETTTFAEYNRNVTKQYESGTVRYGPLHQISIVGTAHEEVGGYFPDLLDMLESNYFLKLTMPWGRLSICRDMKRTESNDGPIVWCRPGEQLVPTADSRTPLKRKRTGINELKNLQYLPRMSEAREHLFEDRTKAHADHVGAGLDRKTTAAVGILKAIHGGQNEGPINRITKDVVAFSAKYFDVLAEKLQLDLHEPPISQCVTWIEDAKLNQLRREGIEYARVNLYDNDIYFLPRNIIHQFRTVTAVTSIAWHVRLQQYYPTYETKNVDENEINNKVLMRTEVCDKHESSKNNHVKNVLKVKQKLDFEKQVLIEKDKIPNEHKYKSFSKDKSRSKDKVRDENKEKRSKDHDKHSHKSRSDKDRHEHKDRSKHDRDKDRHHHHYHKDKDKSKDKSSDDKSRHHYHKSHKSSDHKSRHKSSHSHHKDREHSDSKKIGSESKNEWNKTSLNSSTSSTLSSTSLTSSVQKNHSPPGMTNESAHAQIPRFIPLDNTSQILKHKQEKKPQKIIKRPRLSQSTDVLGDILKDMNKCDPHI</sequence>
<dbReference type="GO" id="GO:0005634">
    <property type="term" value="C:nucleus"/>
    <property type="evidence" value="ECO:0007669"/>
    <property type="project" value="InterPro"/>
</dbReference>
<feature type="compositionally biased region" description="Basic residues" evidence="2">
    <location>
        <begin position="977"/>
        <end position="993"/>
    </location>
</feature>
<feature type="compositionally biased region" description="Basic residues" evidence="2">
    <location>
        <begin position="895"/>
        <end position="905"/>
    </location>
</feature>
<accession>A0AA38HKQ6</accession>
<evidence type="ECO:0000313" key="4">
    <source>
        <dbReference type="Proteomes" id="UP001168821"/>
    </source>
</evidence>
<feature type="region of interest" description="Disordered" evidence="2">
    <location>
        <begin position="805"/>
        <end position="959"/>
    </location>
</feature>
<feature type="compositionally biased region" description="Low complexity" evidence="2">
    <location>
        <begin position="927"/>
        <end position="945"/>
    </location>
</feature>
<dbReference type="PANTHER" id="PTHR13354">
    <property type="entry name" value="ROUND SPERMATID BASIC PROTEIN 1"/>
    <property type="match status" value="1"/>
</dbReference>
<organism evidence="3 4">
    <name type="scientific">Zophobas morio</name>
    <dbReference type="NCBI Taxonomy" id="2755281"/>
    <lineage>
        <taxon>Eukaryota</taxon>
        <taxon>Metazoa</taxon>
        <taxon>Ecdysozoa</taxon>
        <taxon>Arthropoda</taxon>
        <taxon>Hexapoda</taxon>
        <taxon>Insecta</taxon>
        <taxon>Pterygota</taxon>
        <taxon>Neoptera</taxon>
        <taxon>Endopterygota</taxon>
        <taxon>Coleoptera</taxon>
        <taxon>Polyphaga</taxon>
        <taxon>Cucujiformia</taxon>
        <taxon>Tenebrionidae</taxon>
        <taxon>Zophobas</taxon>
    </lineage>
</organism>
<evidence type="ECO:0000256" key="1">
    <source>
        <dbReference type="ARBA" id="ARBA00010560"/>
    </source>
</evidence>
<reference evidence="3" key="1">
    <citation type="journal article" date="2023" name="G3 (Bethesda)">
        <title>Whole genome assemblies of Zophobas morio and Tenebrio molitor.</title>
        <authorList>
            <person name="Kaur S."/>
            <person name="Stinson S.A."/>
            <person name="diCenzo G.C."/>
        </authorList>
    </citation>
    <scope>NUCLEOTIDE SEQUENCE</scope>
    <source>
        <strain evidence="3">QUZm001</strain>
    </source>
</reference>
<name>A0AA38HKQ6_9CUCU</name>
<gene>
    <name evidence="3" type="ORF">Zmor_002876</name>
</gene>
<feature type="compositionally biased region" description="Polar residues" evidence="2">
    <location>
        <begin position="946"/>
        <end position="959"/>
    </location>
</feature>
<evidence type="ECO:0000313" key="3">
    <source>
        <dbReference type="EMBL" id="KAJ3639520.1"/>
    </source>
</evidence>
<feature type="compositionally biased region" description="Basic residues" evidence="2">
    <location>
        <begin position="335"/>
        <end position="357"/>
    </location>
</feature>
<dbReference type="EMBL" id="JALNTZ010000010">
    <property type="protein sequence ID" value="KAJ3639520.1"/>
    <property type="molecule type" value="Genomic_DNA"/>
</dbReference>
<comment type="caution">
    <text evidence="3">The sequence shown here is derived from an EMBL/GenBank/DDBJ whole genome shotgun (WGS) entry which is preliminary data.</text>
</comment>
<dbReference type="AlphaFoldDB" id="A0AA38HKQ6"/>
<proteinExistence type="inferred from homology"/>
<feature type="compositionally biased region" description="Basic and acidic residues" evidence="2">
    <location>
        <begin position="805"/>
        <end position="858"/>
    </location>
</feature>
<protein>
    <recommendedName>
        <fullName evidence="5">Round spermatid basic protein 1-like protein</fullName>
    </recommendedName>
</protein>
<evidence type="ECO:0008006" key="5">
    <source>
        <dbReference type="Google" id="ProtNLM"/>
    </source>
</evidence>
<feature type="region of interest" description="Disordered" evidence="2">
    <location>
        <begin position="274"/>
        <end position="302"/>
    </location>
</feature>
<feature type="compositionally biased region" description="Polar residues" evidence="2">
    <location>
        <begin position="374"/>
        <end position="384"/>
    </location>
</feature>
<feature type="region of interest" description="Disordered" evidence="2">
    <location>
        <begin position="319"/>
        <end position="384"/>
    </location>
</feature>
<feature type="compositionally biased region" description="Basic and acidic residues" evidence="2">
    <location>
        <begin position="906"/>
        <end position="924"/>
    </location>
</feature>
<comment type="similarity">
    <text evidence="1">Belongs to the round spermatid basic protein 1 family.</text>
</comment>
<dbReference type="PANTHER" id="PTHR13354:SF11">
    <property type="entry name" value="LYSINE-SPECIFIC DEMETHYLASE 9"/>
    <property type="match status" value="1"/>
</dbReference>
<feature type="region of interest" description="Disordered" evidence="2">
    <location>
        <begin position="974"/>
        <end position="995"/>
    </location>
</feature>
<evidence type="ECO:0000256" key="2">
    <source>
        <dbReference type="SAM" id="MobiDB-lite"/>
    </source>
</evidence>
<keyword evidence="4" id="KW-1185">Reference proteome</keyword>
<dbReference type="InterPro" id="IPR026306">
    <property type="entry name" value="RSBN1/Dpy-2/CEP530"/>
</dbReference>
<feature type="compositionally biased region" description="Basic and acidic residues" evidence="2">
    <location>
        <begin position="325"/>
        <end position="334"/>
    </location>
</feature>
<dbReference type="Proteomes" id="UP001168821">
    <property type="component" value="Unassembled WGS sequence"/>
</dbReference>
<feature type="compositionally biased region" description="Basic and acidic residues" evidence="2">
    <location>
        <begin position="867"/>
        <end position="881"/>
    </location>
</feature>